<proteinExistence type="inferred from homology"/>
<dbReference type="GO" id="GO:0140114">
    <property type="term" value="P:cellular detoxification of fluoride"/>
    <property type="evidence" value="ECO:0007669"/>
    <property type="project" value="UniProtKB-UniRule"/>
</dbReference>
<evidence type="ECO:0000256" key="6">
    <source>
        <dbReference type="ARBA" id="ARBA00023303"/>
    </source>
</evidence>
<dbReference type="EMBL" id="QREH01000001">
    <property type="protein sequence ID" value="REE02632.1"/>
    <property type="molecule type" value="Genomic_DNA"/>
</dbReference>
<dbReference type="GO" id="GO:0005886">
    <property type="term" value="C:plasma membrane"/>
    <property type="evidence" value="ECO:0007669"/>
    <property type="project" value="UniProtKB-SubCell"/>
</dbReference>
<keyword evidence="12" id="KW-1185">Reference proteome</keyword>
<comment type="caution">
    <text evidence="11">The sequence shown here is derived from an EMBL/GenBank/DDBJ whole genome shotgun (WGS) entry which is preliminary data.</text>
</comment>
<keyword evidence="10" id="KW-0479">Metal-binding</keyword>
<dbReference type="RefSeq" id="WP_115930897.1">
    <property type="nucleotide sequence ID" value="NZ_QREH01000001.1"/>
</dbReference>
<keyword evidence="2 10" id="KW-1003">Cell membrane</keyword>
<keyword evidence="10" id="KW-0813">Transport</keyword>
<gene>
    <name evidence="10" type="primary">fluC</name>
    <name evidence="10" type="synonym">crcB</name>
    <name evidence="11" type="ORF">C8E99_0408</name>
</gene>
<evidence type="ECO:0000256" key="3">
    <source>
        <dbReference type="ARBA" id="ARBA00022692"/>
    </source>
</evidence>
<feature type="transmembrane region" description="Helical" evidence="10">
    <location>
        <begin position="90"/>
        <end position="113"/>
    </location>
</feature>
<keyword evidence="5 10" id="KW-0472">Membrane</keyword>
<comment type="activity regulation">
    <text evidence="10">Na(+) is not transported, but it plays an essential structural role and its presence is essential for fluoride channel function.</text>
</comment>
<comment type="subcellular location">
    <subcellularLocation>
        <location evidence="1 10">Cell membrane</location>
        <topology evidence="1 10">Multi-pass membrane protein</topology>
    </subcellularLocation>
</comment>
<dbReference type="HAMAP" id="MF_00454">
    <property type="entry name" value="FluC"/>
    <property type="match status" value="1"/>
</dbReference>
<keyword evidence="3 10" id="KW-0812">Transmembrane</keyword>
<comment type="catalytic activity">
    <reaction evidence="8">
        <text>fluoride(in) = fluoride(out)</text>
        <dbReference type="Rhea" id="RHEA:76159"/>
        <dbReference type="ChEBI" id="CHEBI:17051"/>
    </reaction>
    <physiologicalReaction direction="left-to-right" evidence="8">
        <dbReference type="Rhea" id="RHEA:76160"/>
    </physiologicalReaction>
</comment>
<evidence type="ECO:0000256" key="8">
    <source>
        <dbReference type="ARBA" id="ARBA00035585"/>
    </source>
</evidence>
<feature type="transmembrane region" description="Helical" evidence="10">
    <location>
        <begin position="57"/>
        <end position="78"/>
    </location>
</feature>
<dbReference type="Proteomes" id="UP000256727">
    <property type="component" value="Unassembled WGS sequence"/>
</dbReference>
<evidence type="ECO:0000256" key="10">
    <source>
        <dbReference type="HAMAP-Rule" id="MF_00454"/>
    </source>
</evidence>
<organism evidence="11 12">
    <name type="scientific">Citricoccus muralis</name>
    <dbReference type="NCBI Taxonomy" id="169134"/>
    <lineage>
        <taxon>Bacteria</taxon>
        <taxon>Bacillati</taxon>
        <taxon>Actinomycetota</taxon>
        <taxon>Actinomycetes</taxon>
        <taxon>Micrococcales</taxon>
        <taxon>Micrococcaceae</taxon>
        <taxon>Citricoccus</taxon>
    </lineage>
</organism>
<comment type="function">
    <text evidence="9 10">Fluoride-specific ion channel. Important for reducing fluoride concentration in the cell, thus reducing its toxicity.</text>
</comment>
<evidence type="ECO:0000313" key="12">
    <source>
        <dbReference type="Proteomes" id="UP000256727"/>
    </source>
</evidence>
<name>A0A3D9L960_9MICC</name>
<comment type="similarity">
    <text evidence="7 10">Belongs to the fluoride channel Fluc/FEX (TC 1.A.43) family.</text>
</comment>
<dbReference type="GO" id="GO:0062054">
    <property type="term" value="F:fluoride channel activity"/>
    <property type="evidence" value="ECO:0007669"/>
    <property type="project" value="UniProtKB-UniRule"/>
</dbReference>
<evidence type="ECO:0000256" key="9">
    <source>
        <dbReference type="ARBA" id="ARBA00049940"/>
    </source>
</evidence>
<protein>
    <recommendedName>
        <fullName evidence="10">Fluoride-specific ion channel FluC</fullName>
    </recommendedName>
</protein>
<keyword evidence="6 10" id="KW-0407">Ion channel</keyword>
<dbReference type="OrthoDB" id="5148600at2"/>
<sequence length="114" mass="11177">MTLLMLLALAVAGAIGAVLRLLADHYLQPSGILVANSIGSFVAGLTTTGVSGPAQAIWVVGLAGALTTFSTVSVSTALDALSGRFAAALGSWSAHLALAMLAVGLGLALGGAFR</sequence>
<evidence type="ECO:0000313" key="11">
    <source>
        <dbReference type="EMBL" id="REE02632.1"/>
    </source>
</evidence>
<dbReference type="Pfam" id="PF02537">
    <property type="entry name" value="CRCB"/>
    <property type="match status" value="1"/>
</dbReference>
<keyword evidence="10" id="KW-0406">Ion transport</keyword>
<accession>A0A3D9L960</accession>
<evidence type="ECO:0000256" key="5">
    <source>
        <dbReference type="ARBA" id="ARBA00023136"/>
    </source>
</evidence>
<evidence type="ECO:0000256" key="7">
    <source>
        <dbReference type="ARBA" id="ARBA00035120"/>
    </source>
</evidence>
<feature type="transmembrane region" description="Helical" evidence="10">
    <location>
        <begin position="26"/>
        <end position="45"/>
    </location>
</feature>
<dbReference type="AlphaFoldDB" id="A0A3D9L960"/>
<evidence type="ECO:0000256" key="4">
    <source>
        <dbReference type="ARBA" id="ARBA00022989"/>
    </source>
</evidence>
<keyword evidence="10" id="KW-0915">Sodium</keyword>
<evidence type="ECO:0000256" key="1">
    <source>
        <dbReference type="ARBA" id="ARBA00004651"/>
    </source>
</evidence>
<reference evidence="11 12" key="1">
    <citation type="submission" date="2018-07" db="EMBL/GenBank/DDBJ databases">
        <title>Sequencing the genomes of 1000 actinobacteria strains.</title>
        <authorList>
            <person name="Klenk H.-P."/>
        </authorList>
    </citation>
    <scope>NUCLEOTIDE SEQUENCE [LARGE SCALE GENOMIC DNA]</scope>
    <source>
        <strain evidence="11 12">DSM 14442</strain>
    </source>
</reference>
<evidence type="ECO:0000256" key="2">
    <source>
        <dbReference type="ARBA" id="ARBA00022475"/>
    </source>
</evidence>
<dbReference type="GO" id="GO:0046872">
    <property type="term" value="F:metal ion binding"/>
    <property type="evidence" value="ECO:0007669"/>
    <property type="project" value="UniProtKB-KW"/>
</dbReference>
<feature type="binding site" evidence="10">
    <location>
        <position position="67"/>
    </location>
    <ligand>
        <name>Na(+)</name>
        <dbReference type="ChEBI" id="CHEBI:29101"/>
        <note>structural</note>
    </ligand>
</feature>
<dbReference type="InterPro" id="IPR003691">
    <property type="entry name" value="FluC"/>
</dbReference>
<feature type="binding site" evidence="10">
    <location>
        <position position="64"/>
    </location>
    <ligand>
        <name>Na(+)</name>
        <dbReference type="ChEBI" id="CHEBI:29101"/>
        <note>structural</note>
    </ligand>
</feature>
<keyword evidence="4 10" id="KW-1133">Transmembrane helix</keyword>